<gene>
    <name evidence="1" type="ORF">BFS30_17280</name>
</gene>
<keyword evidence="2" id="KW-1185">Reference proteome</keyword>
<accession>A0A1D7QJC6</accession>
<dbReference type="OrthoDB" id="211588at2"/>
<organism evidence="1 2">
    <name type="scientific">Pedobacter steynii</name>
    <dbReference type="NCBI Taxonomy" id="430522"/>
    <lineage>
        <taxon>Bacteria</taxon>
        <taxon>Pseudomonadati</taxon>
        <taxon>Bacteroidota</taxon>
        <taxon>Sphingobacteriia</taxon>
        <taxon>Sphingobacteriales</taxon>
        <taxon>Sphingobacteriaceae</taxon>
        <taxon>Pedobacter</taxon>
    </lineage>
</organism>
<protein>
    <submittedName>
        <fullName evidence="1">Secretory protein</fullName>
    </submittedName>
</protein>
<dbReference type="InterPro" id="IPR007541">
    <property type="entry name" value="Uncharacterised_BSP"/>
</dbReference>
<dbReference type="Proteomes" id="UP000094313">
    <property type="component" value="Chromosome"/>
</dbReference>
<dbReference type="KEGG" id="psty:BFS30_17280"/>
<dbReference type="EMBL" id="CP017141">
    <property type="protein sequence ID" value="AOM78772.1"/>
    <property type="molecule type" value="Genomic_DNA"/>
</dbReference>
<proteinExistence type="predicted"/>
<dbReference type="Pfam" id="PF04450">
    <property type="entry name" value="BSP"/>
    <property type="match status" value="1"/>
</dbReference>
<evidence type="ECO:0000313" key="2">
    <source>
        <dbReference type="Proteomes" id="UP000094313"/>
    </source>
</evidence>
<dbReference type="AlphaFoldDB" id="A0A1D7QJC6"/>
<dbReference type="RefSeq" id="WP_069380436.1">
    <property type="nucleotide sequence ID" value="NZ_CP017141.1"/>
</dbReference>
<dbReference type="PANTHER" id="PTHR33321:SF12">
    <property type="entry name" value="PLANT BASIC SECRETORY PROTEIN (BSP) FAMILY PROTEIN"/>
    <property type="match status" value="1"/>
</dbReference>
<evidence type="ECO:0000313" key="1">
    <source>
        <dbReference type="EMBL" id="AOM78772.1"/>
    </source>
</evidence>
<reference evidence="1 2" key="1">
    <citation type="submission" date="2016-08" db="EMBL/GenBank/DDBJ databases">
        <authorList>
            <person name="Seilhamer J.J."/>
        </authorList>
    </citation>
    <scope>NUCLEOTIDE SEQUENCE [LARGE SCALE GENOMIC DNA]</scope>
    <source>
        <strain evidence="1 2">DX4</strain>
    </source>
</reference>
<name>A0A1D7QJC6_9SPHI</name>
<dbReference type="PANTHER" id="PTHR33321">
    <property type="match status" value="1"/>
</dbReference>
<sequence>MKYIGLFGLFMTLGLAENSRAQAPEVLHRNGYQLTILNQDQNFNPYLKKRMIQTFFEVYPKLAKAYNPKTAKAVTFIIDTAYTGVAEASANEIKFSSKYMTTHPKDIDVVTHEAMHVVQNYGNSMGPGWLTEGIADYVRFRYGVDNAGANWSLPAFNASHSYENSYRIAARFLVWIEKDTKPGMVRILNEELTSHTFTPDSWKKLTGKTLQELWADYAKNPMI</sequence>